<reference evidence="3" key="1">
    <citation type="submission" date="2015-01" db="EMBL/GenBank/DDBJ databases">
        <authorList>
            <person name="Manzoor Shahid"/>
            <person name="Zubair Saima"/>
        </authorList>
    </citation>
    <scope>NUCLEOTIDE SEQUENCE [LARGE SCALE GENOMIC DNA]</scope>
    <source>
        <strain evidence="3">V1</strain>
    </source>
</reference>
<dbReference type="AlphaFoldDB" id="A0A0B7GZ64"/>
<name>A0A0B7GZ64_TREPH</name>
<keyword evidence="3" id="KW-1185">Reference proteome</keyword>
<proteinExistence type="predicted"/>
<keyword evidence="1" id="KW-0812">Transmembrane</keyword>
<accession>A0A0B7GZ64</accession>
<gene>
    <name evidence="2" type="ORF">TPHV1_30155</name>
</gene>
<protein>
    <submittedName>
        <fullName evidence="2">Uncharacterized protein</fullName>
    </submittedName>
</protein>
<dbReference type="EMBL" id="CDNC01000023">
    <property type="protein sequence ID" value="CEM62260.1"/>
    <property type="molecule type" value="Genomic_DNA"/>
</dbReference>
<sequence length="61" mass="7469">MTNKPLHFWALRFEISSYPTYFYLSELNTYYSVFFDNSIIFLNAFYTNRKKIYKKESDTTV</sequence>
<feature type="transmembrane region" description="Helical" evidence="1">
    <location>
        <begin position="29"/>
        <end position="46"/>
    </location>
</feature>
<organism evidence="2 3">
    <name type="scientific">Treponema phagedenis</name>
    <dbReference type="NCBI Taxonomy" id="162"/>
    <lineage>
        <taxon>Bacteria</taxon>
        <taxon>Pseudomonadati</taxon>
        <taxon>Spirochaetota</taxon>
        <taxon>Spirochaetia</taxon>
        <taxon>Spirochaetales</taxon>
        <taxon>Treponemataceae</taxon>
        <taxon>Treponema</taxon>
    </lineage>
</organism>
<evidence type="ECO:0000256" key="1">
    <source>
        <dbReference type="SAM" id="Phobius"/>
    </source>
</evidence>
<evidence type="ECO:0000313" key="3">
    <source>
        <dbReference type="Proteomes" id="UP000042527"/>
    </source>
</evidence>
<evidence type="ECO:0000313" key="2">
    <source>
        <dbReference type="EMBL" id="CEM62260.1"/>
    </source>
</evidence>
<keyword evidence="1" id="KW-1133">Transmembrane helix</keyword>
<dbReference type="Proteomes" id="UP000042527">
    <property type="component" value="Unassembled WGS sequence"/>
</dbReference>
<keyword evidence="1" id="KW-0472">Membrane</keyword>